<organism evidence="4 5">
    <name type="scientific">Anaerobacillus isosaccharinicus</name>
    <dbReference type="NCBI Taxonomy" id="1532552"/>
    <lineage>
        <taxon>Bacteria</taxon>
        <taxon>Bacillati</taxon>
        <taxon>Bacillota</taxon>
        <taxon>Bacilli</taxon>
        <taxon>Bacillales</taxon>
        <taxon>Bacillaceae</taxon>
        <taxon>Anaerobacillus</taxon>
    </lineage>
</organism>
<feature type="domain" description="G5" evidence="2">
    <location>
        <begin position="295"/>
        <end position="375"/>
    </location>
</feature>
<sequence>MGDYKGRLDQLQEKLKGITKSSLNSMKQLSNKYKKVLGTSICIAALLTTSVHSDSVKAEETSKLNLETIYHVYMDGLRVGSVDDKNLVERVINSKMSEYREDYSNLNLVVGETIKLIPEVVFTSRANSSATVSELENKISIKGEAIALKVDGKVVGYVSSEDDYQAVIKQLKLQYVSEEQLATVMKAKENDITINPPSVGEKVIIDVKLSKDIEIDRVPVDLKSILSIENAIKQLNLGTLEDDIYVVEPGDVLGTIAQAHSLSVSDVLALNPSITENTLLQIGDELNVTVYEPIVKVIVEEASTIKEEIPFQTETKDDSNMWRGDTKVQQAGHAGERVVSYNITRENGRTIQRQIVSEKITKEPQNRIVLKGTKVTPSRGTGKLAWPAVGGYISSYQGMRWGRFHRGIDIARPRNLNILAADNGTVSFAGWDGGYGNKIIINHNNGMSTLYAHLASMDVKVGQTVAQGQKIGVMGSTGNSTGIHLHFEVLQGGNLKNPMDYLNR</sequence>
<dbReference type="PANTHER" id="PTHR21666">
    <property type="entry name" value="PEPTIDASE-RELATED"/>
    <property type="match status" value="1"/>
</dbReference>
<dbReference type="KEGG" id="aia:AWH56_006945"/>
<dbReference type="InterPro" id="IPR036779">
    <property type="entry name" value="LysM_dom_sf"/>
</dbReference>
<dbReference type="Pfam" id="PF01551">
    <property type="entry name" value="Peptidase_M23"/>
    <property type="match status" value="1"/>
</dbReference>
<dbReference type="CDD" id="cd00118">
    <property type="entry name" value="LysM"/>
    <property type="match status" value="1"/>
</dbReference>
<feature type="domain" description="LysM" evidence="3">
    <location>
        <begin position="243"/>
        <end position="288"/>
    </location>
</feature>
<evidence type="ECO:0000256" key="1">
    <source>
        <dbReference type="ARBA" id="ARBA00022729"/>
    </source>
</evidence>
<keyword evidence="5" id="KW-1185">Reference proteome</keyword>
<protein>
    <submittedName>
        <fullName evidence="4">Peptidoglycan DD-metalloendopeptidase family protein</fullName>
    </submittedName>
</protein>
<reference evidence="4 5" key="2">
    <citation type="journal article" date="2019" name="Int. J. Syst. Evol. Microbiol.">
        <title>Anaerobacillus isosaccharinicus sp. nov., an alkaliphilic bacterium which degrades isosaccharinic acid.</title>
        <authorList>
            <person name="Bassil N.M."/>
            <person name="Lloyd J.R."/>
        </authorList>
    </citation>
    <scope>NUCLEOTIDE SEQUENCE [LARGE SCALE GENOMIC DNA]</scope>
    <source>
        <strain evidence="4 5">NB2006</strain>
    </source>
</reference>
<dbReference type="Gene3D" id="3.10.350.10">
    <property type="entry name" value="LysM domain"/>
    <property type="match status" value="1"/>
</dbReference>
<dbReference type="Pfam" id="PF01476">
    <property type="entry name" value="LysM"/>
    <property type="match status" value="1"/>
</dbReference>
<dbReference type="InterPro" id="IPR018392">
    <property type="entry name" value="LysM"/>
</dbReference>
<dbReference type="PROSITE" id="PS51109">
    <property type="entry name" value="G5"/>
    <property type="match status" value="1"/>
</dbReference>
<evidence type="ECO:0000313" key="5">
    <source>
        <dbReference type="Proteomes" id="UP000180175"/>
    </source>
</evidence>
<name>A0A7S7LA87_9BACI</name>
<gene>
    <name evidence="4" type="ORF">AWH56_006945</name>
</gene>
<dbReference type="Pfam" id="PF07501">
    <property type="entry name" value="G5"/>
    <property type="match status" value="1"/>
</dbReference>
<dbReference type="InterPro" id="IPR016047">
    <property type="entry name" value="M23ase_b-sheet_dom"/>
</dbReference>
<dbReference type="SMART" id="SM01208">
    <property type="entry name" value="G5"/>
    <property type="match status" value="1"/>
</dbReference>
<dbReference type="GO" id="GO:0004222">
    <property type="term" value="F:metalloendopeptidase activity"/>
    <property type="evidence" value="ECO:0007669"/>
    <property type="project" value="TreeGrafter"/>
</dbReference>
<dbReference type="Proteomes" id="UP000180175">
    <property type="component" value="Chromosome"/>
</dbReference>
<dbReference type="OrthoDB" id="9805070at2"/>
<dbReference type="Gene3D" id="2.20.230.10">
    <property type="entry name" value="Resuscitation-promoting factor rpfb"/>
    <property type="match status" value="1"/>
</dbReference>
<dbReference type="InterPro" id="IPR050570">
    <property type="entry name" value="Cell_wall_metabolism_enzyme"/>
</dbReference>
<dbReference type="InterPro" id="IPR011055">
    <property type="entry name" value="Dup_hybrid_motif"/>
</dbReference>
<dbReference type="SUPFAM" id="SSF54106">
    <property type="entry name" value="LysM domain"/>
    <property type="match status" value="1"/>
</dbReference>
<keyword evidence="1" id="KW-0732">Signal</keyword>
<dbReference type="PANTHER" id="PTHR21666:SF270">
    <property type="entry name" value="MUREIN HYDROLASE ACTIVATOR ENVC"/>
    <property type="match status" value="1"/>
</dbReference>
<evidence type="ECO:0000259" key="3">
    <source>
        <dbReference type="PROSITE" id="PS51782"/>
    </source>
</evidence>
<dbReference type="EMBL" id="CP063356">
    <property type="protein sequence ID" value="QOY37358.1"/>
    <property type="molecule type" value="Genomic_DNA"/>
</dbReference>
<dbReference type="AlphaFoldDB" id="A0A7S7LA87"/>
<reference evidence="4 5" key="1">
    <citation type="journal article" date="2017" name="Genome Announc.">
        <title>Draft Genome Sequences of Four Alkaliphilic Bacteria Belonging to the Anaerobacillus Genus.</title>
        <authorList>
            <person name="Bassil N.M."/>
            <person name="Lloyd J.R."/>
        </authorList>
    </citation>
    <scope>NUCLEOTIDE SEQUENCE [LARGE SCALE GENOMIC DNA]</scope>
    <source>
        <strain evidence="4 5">NB2006</strain>
    </source>
</reference>
<dbReference type="Gene3D" id="2.70.70.10">
    <property type="entry name" value="Glucose Permease (Domain IIA)"/>
    <property type="match status" value="1"/>
</dbReference>
<accession>A0A7S7LA87</accession>
<proteinExistence type="predicted"/>
<evidence type="ECO:0000313" key="4">
    <source>
        <dbReference type="EMBL" id="QOY37358.1"/>
    </source>
</evidence>
<dbReference type="InterPro" id="IPR011098">
    <property type="entry name" value="G5_dom"/>
</dbReference>
<dbReference type="PROSITE" id="PS51782">
    <property type="entry name" value="LYSM"/>
    <property type="match status" value="1"/>
</dbReference>
<evidence type="ECO:0000259" key="2">
    <source>
        <dbReference type="PROSITE" id="PS51109"/>
    </source>
</evidence>
<dbReference type="CDD" id="cd12797">
    <property type="entry name" value="M23_peptidase"/>
    <property type="match status" value="1"/>
</dbReference>
<dbReference type="SUPFAM" id="SSF51261">
    <property type="entry name" value="Duplicated hybrid motif"/>
    <property type="match status" value="1"/>
</dbReference>
<dbReference type="SMART" id="SM00257">
    <property type="entry name" value="LysM"/>
    <property type="match status" value="1"/>
</dbReference>
<dbReference type="RefSeq" id="WP_083388398.1">
    <property type="nucleotide sequence ID" value="NZ_CP063356.2"/>
</dbReference>